<accession>A0A1Y0D6E7</accession>
<comment type="similarity">
    <text evidence="1 4">Belongs to the D-isomer specific 2-hydroxyacid dehydrogenase family.</text>
</comment>
<dbReference type="Gene3D" id="3.40.50.720">
    <property type="entry name" value="NAD(P)-binding Rossmann-like Domain"/>
    <property type="match status" value="2"/>
</dbReference>
<sequence length="316" mass="34627">MNLVFLDQETLPPPAQLRRPNFDHQWQSYDDTQPEQVQTRLAEADIVLVNKISLTAEMLATLPRLKMIALAATGCNNVDLEACRQAGITVCNVRDYSKSSVPEHALSLMMALSRNLHAYRSSIVDGRWQQSGQFCYFDYPVRDLHGQTLGLIGYGTIAKDLEKLALALGMKVIVAARKGQVPGEGRVSFEQLLSQADIISLHCPLNEETQHVIAEPEFKLMKDNALLINVGRGGLVDEAALLAALENKLIGGAGFDVVTAEPPAADNPLMQALAYPNFILTPHIAWASQASMQRLADQLIDNIEAFVAGNTQNRVV</sequence>
<organism evidence="7 8">
    <name type="scientific">Oceanisphaera profunda</name>
    <dbReference type="NCBI Taxonomy" id="1416627"/>
    <lineage>
        <taxon>Bacteria</taxon>
        <taxon>Pseudomonadati</taxon>
        <taxon>Pseudomonadota</taxon>
        <taxon>Gammaproteobacteria</taxon>
        <taxon>Aeromonadales</taxon>
        <taxon>Aeromonadaceae</taxon>
        <taxon>Oceanisphaera</taxon>
    </lineage>
</organism>
<dbReference type="InterPro" id="IPR036291">
    <property type="entry name" value="NAD(P)-bd_dom_sf"/>
</dbReference>
<keyword evidence="8" id="KW-1185">Reference proteome</keyword>
<dbReference type="InterPro" id="IPR050418">
    <property type="entry name" value="D-iso_2-hydroxyacid_DH_PdxB"/>
</dbReference>
<evidence type="ECO:0000259" key="6">
    <source>
        <dbReference type="Pfam" id="PF02826"/>
    </source>
</evidence>
<evidence type="ECO:0000256" key="1">
    <source>
        <dbReference type="ARBA" id="ARBA00005854"/>
    </source>
</evidence>
<dbReference type="PANTHER" id="PTHR43761">
    <property type="entry name" value="D-ISOMER SPECIFIC 2-HYDROXYACID DEHYDROGENASE FAMILY PROTEIN (AFU_ORTHOLOGUE AFUA_1G13630)"/>
    <property type="match status" value="1"/>
</dbReference>
<evidence type="ECO:0000313" key="8">
    <source>
        <dbReference type="Proteomes" id="UP000243937"/>
    </source>
</evidence>
<evidence type="ECO:0000259" key="5">
    <source>
        <dbReference type="Pfam" id="PF00389"/>
    </source>
</evidence>
<dbReference type="KEGG" id="opf:CBP31_11105"/>
<dbReference type="Pfam" id="PF02826">
    <property type="entry name" value="2-Hacid_dh_C"/>
    <property type="match status" value="1"/>
</dbReference>
<dbReference type="OrthoDB" id="9805416at2"/>
<dbReference type="InterPro" id="IPR006140">
    <property type="entry name" value="D-isomer_DH_NAD-bd"/>
</dbReference>
<proteinExistence type="inferred from homology"/>
<feature type="domain" description="D-isomer specific 2-hydroxyacid dehydrogenase NAD-binding" evidence="6">
    <location>
        <begin position="106"/>
        <end position="285"/>
    </location>
</feature>
<gene>
    <name evidence="7" type="ORF">CBP31_11105</name>
</gene>
<dbReference type="Pfam" id="PF00389">
    <property type="entry name" value="2-Hacid_dh"/>
    <property type="match status" value="1"/>
</dbReference>
<protein>
    <submittedName>
        <fullName evidence="7">Glycerate dehydrogenase</fullName>
    </submittedName>
</protein>
<dbReference type="GO" id="GO:0051287">
    <property type="term" value="F:NAD binding"/>
    <property type="evidence" value="ECO:0007669"/>
    <property type="project" value="InterPro"/>
</dbReference>
<dbReference type="PROSITE" id="PS00671">
    <property type="entry name" value="D_2_HYDROXYACID_DH_3"/>
    <property type="match status" value="1"/>
</dbReference>
<dbReference type="PANTHER" id="PTHR43761:SF1">
    <property type="entry name" value="D-ISOMER SPECIFIC 2-HYDROXYACID DEHYDROGENASE CATALYTIC DOMAIN-CONTAINING PROTEIN-RELATED"/>
    <property type="match status" value="1"/>
</dbReference>
<dbReference type="AlphaFoldDB" id="A0A1Y0D6E7"/>
<reference evidence="7 8" key="1">
    <citation type="journal article" date="2014" name="Int. J. Syst. Evol. Microbiol.">
        <title>Oceanisphaera profunda sp. nov., a marine bacterium isolated from deep-sea sediment, and emended description of the genus Oceanisphaera.</title>
        <authorList>
            <person name="Xu Z."/>
            <person name="Zhang X.Y."/>
            <person name="Su H.N."/>
            <person name="Yu Z.C."/>
            <person name="Liu C."/>
            <person name="Li H."/>
            <person name="Chen X.L."/>
            <person name="Song X.Y."/>
            <person name="Xie B.B."/>
            <person name="Qin Q.L."/>
            <person name="Zhou B.C."/>
            <person name="Shi M."/>
            <person name="Huang Y."/>
            <person name="Zhang Y.Z."/>
        </authorList>
    </citation>
    <scope>NUCLEOTIDE SEQUENCE [LARGE SCALE GENOMIC DNA]</scope>
    <source>
        <strain evidence="7 8">SM1222</strain>
    </source>
</reference>
<name>A0A1Y0D6E7_9GAMM</name>
<dbReference type="EMBL" id="CP021377">
    <property type="protein sequence ID" value="ART83100.1"/>
    <property type="molecule type" value="Genomic_DNA"/>
</dbReference>
<dbReference type="SUPFAM" id="SSF51735">
    <property type="entry name" value="NAD(P)-binding Rossmann-fold domains"/>
    <property type="match status" value="1"/>
</dbReference>
<dbReference type="CDD" id="cd12162">
    <property type="entry name" value="2-Hacid_dh_4"/>
    <property type="match status" value="1"/>
</dbReference>
<keyword evidence="3" id="KW-0520">NAD</keyword>
<evidence type="ECO:0000256" key="4">
    <source>
        <dbReference type="RuleBase" id="RU003719"/>
    </source>
</evidence>
<feature type="domain" description="D-isomer specific 2-hydroxyacid dehydrogenase catalytic" evidence="5">
    <location>
        <begin position="25"/>
        <end position="316"/>
    </location>
</feature>
<evidence type="ECO:0000313" key="7">
    <source>
        <dbReference type="EMBL" id="ART83100.1"/>
    </source>
</evidence>
<evidence type="ECO:0000256" key="3">
    <source>
        <dbReference type="ARBA" id="ARBA00023027"/>
    </source>
</evidence>
<evidence type="ECO:0000256" key="2">
    <source>
        <dbReference type="ARBA" id="ARBA00023002"/>
    </source>
</evidence>
<dbReference type="SUPFAM" id="SSF52283">
    <property type="entry name" value="Formate/glycerate dehydrogenase catalytic domain-like"/>
    <property type="match status" value="1"/>
</dbReference>
<keyword evidence="2 4" id="KW-0560">Oxidoreductase</keyword>
<dbReference type="InterPro" id="IPR006139">
    <property type="entry name" value="D-isomer_2_OHA_DH_cat_dom"/>
</dbReference>
<dbReference type="Proteomes" id="UP000243937">
    <property type="component" value="Chromosome"/>
</dbReference>
<dbReference type="GO" id="GO:0016616">
    <property type="term" value="F:oxidoreductase activity, acting on the CH-OH group of donors, NAD or NADP as acceptor"/>
    <property type="evidence" value="ECO:0007669"/>
    <property type="project" value="InterPro"/>
</dbReference>
<dbReference type="InterPro" id="IPR029753">
    <property type="entry name" value="D-isomer_DH_CS"/>
</dbReference>